<evidence type="ECO:0000256" key="1">
    <source>
        <dbReference type="SAM" id="MobiDB-lite"/>
    </source>
</evidence>
<evidence type="ECO:0000313" key="2">
    <source>
        <dbReference type="EMBL" id="KAL3803786.1"/>
    </source>
</evidence>
<dbReference type="AlphaFoldDB" id="A0ABD3QXC2"/>
<dbReference type="EMBL" id="JALLPJ020000062">
    <property type="protein sequence ID" value="KAL3803786.1"/>
    <property type="molecule type" value="Genomic_DNA"/>
</dbReference>
<protein>
    <submittedName>
        <fullName evidence="2">Uncharacterized protein</fullName>
    </submittedName>
</protein>
<feature type="region of interest" description="Disordered" evidence="1">
    <location>
        <begin position="25"/>
        <end position="51"/>
    </location>
</feature>
<evidence type="ECO:0000313" key="3">
    <source>
        <dbReference type="Proteomes" id="UP001530400"/>
    </source>
</evidence>
<accession>A0ABD3QXC2</accession>
<dbReference type="Proteomes" id="UP001530400">
    <property type="component" value="Unassembled WGS sequence"/>
</dbReference>
<proteinExistence type="predicted"/>
<organism evidence="2 3">
    <name type="scientific">Cyclotella atomus</name>
    <dbReference type="NCBI Taxonomy" id="382360"/>
    <lineage>
        <taxon>Eukaryota</taxon>
        <taxon>Sar</taxon>
        <taxon>Stramenopiles</taxon>
        <taxon>Ochrophyta</taxon>
        <taxon>Bacillariophyta</taxon>
        <taxon>Coscinodiscophyceae</taxon>
        <taxon>Thalassiosirophycidae</taxon>
        <taxon>Stephanodiscales</taxon>
        <taxon>Stephanodiscaceae</taxon>
        <taxon>Cyclotella</taxon>
    </lineage>
</organism>
<sequence length="202" mass="22841">MYSMSLSTGRKVKCTHNIISHIHFTGKPRSKSQSRSSSRQKTRSSSPHQPYVSGRVLVDSYLREISSKSKLSASLDGMGICAFSYRKITFVIEVPTVPNAGFRVYSSFDAQSVNWSMLSRKIDAWNRWLSDIKWASRVSHVIAGNKIVFSLKGNEKDMMKCETFQKTLEYFVEMSLKLHNILHPGETKDVNKVSLTSPVTVV</sequence>
<gene>
    <name evidence="2" type="ORF">ACHAWO_009192</name>
</gene>
<reference evidence="2 3" key="1">
    <citation type="submission" date="2024-10" db="EMBL/GenBank/DDBJ databases">
        <title>Updated reference genomes for cyclostephanoid diatoms.</title>
        <authorList>
            <person name="Roberts W.R."/>
            <person name="Alverson A.J."/>
        </authorList>
    </citation>
    <scope>NUCLEOTIDE SEQUENCE [LARGE SCALE GENOMIC DNA]</scope>
    <source>
        <strain evidence="2 3">AJA010-31</strain>
    </source>
</reference>
<keyword evidence="3" id="KW-1185">Reference proteome</keyword>
<comment type="caution">
    <text evidence="2">The sequence shown here is derived from an EMBL/GenBank/DDBJ whole genome shotgun (WGS) entry which is preliminary data.</text>
</comment>
<name>A0ABD3QXC2_9STRA</name>
<feature type="compositionally biased region" description="Basic residues" evidence="1">
    <location>
        <begin position="25"/>
        <end position="42"/>
    </location>
</feature>